<feature type="region of interest" description="N-terminal hotdog fold" evidence="5">
    <location>
        <begin position="1075"/>
        <end position="1207"/>
    </location>
</feature>
<evidence type="ECO:0000256" key="2">
    <source>
        <dbReference type="ARBA" id="ARBA00022553"/>
    </source>
</evidence>
<dbReference type="InterPro" id="IPR037143">
    <property type="entry name" value="4-PPantetheinyl_Trfase_dom_sf"/>
</dbReference>
<evidence type="ECO:0000259" key="8">
    <source>
        <dbReference type="PROSITE" id="PS52019"/>
    </source>
</evidence>
<dbReference type="InterPro" id="IPR032821">
    <property type="entry name" value="PKS_assoc"/>
</dbReference>
<feature type="domain" description="Ketosynthase family 3 (KS3)" evidence="7">
    <location>
        <begin position="36"/>
        <end position="496"/>
    </location>
</feature>
<feature type="region of interest" description="Disordered" evidence="6">
    <location>
        <begin position="959"/>
        <end position="1011"/>
    </location>
</feature>
<proteinExistence type="predicted"/>
<keyword evidence="3" id="KW-0808">Transferase</keyword>
<dbReference type="InterPro" id="IPR049900">
    <property type="entry name" value="PKS_mFAS_DH"/>
</dbReference>
<feature type="active site" description="Proton donor; for dehydratase activity" evidence="5">
    <location>
        <position position="1266"/>
    </location>
</feature>
<dbReference type="InterPro" id="IPR014030">
    <property type="entry name" value="Ketoacyl_synth_N"/>
</dbReference>
<dbReference type="SUPFAM" id="SSF53901">
    <property type="entry name" value="Thiolase-like"/>
    <property type="match status" value="1"/>
</dbReference>
<feature type="compositionally biased region" description="Gly residues" evidence="6">
    <location>
        <begin position="605"/>
        <end position="614"/>
    </location>
</feature>
<dbReference type="Proteomes" id="UP001431313">
    <property type="component" value="Unassembled WGS sequence"/>
</dbReference>
<dbReference type="InterPro" id="IPR001227">
    <property type="entry name" value="Ac_transferase_dom_sf"/>
</dbReference>
<dbReference type="Pfam" id="PF01648">
    <property type="entry name" value="ACPS"/>
    <property type="match status" value="1"/>
</dbReference>
<dbReference type="InterPro" id="IPR016039">
    <property type="entry name" value="Thiolase-like"/>
</dbReference>
<sequence length="1597" mass="167642">MTSPTFPASSAFSAPSSPSTSLTPPTSSSSPAHGAAVPVAIVGMAVLLPGAPDLDTYWTNLRDGVDAVTEVPPDRWDAAYYRPYEAADRSADHIYCRRGGFVDGFTEVDAAGLGIMPAAVPDTEPDQLLALTVAARALADAGGEDRLPPRDRVGVVLGRGGYLTPGLVRLDQRVRTAHQLTRTLGEILPGLGADWLARVREAFTSALGPERPEAAIGLVPNLAASRIANRLDLRGPAYTVDAACASSLVAVDHAVAQLTQGRCDMVLAGGVHHCHDITLWSVFAQLRALSPTDRIRPFHAEADGILVGEGTGVVVLKRLTDAERDGDRVYAVIRGTGVAGDGRSSGLMHPDSGGQARAVRQAWDAAGIDPRATGSVGLLEAHGTATPAGDAAELATLAEVFGPRRGGADRAVIGSVKSMIGHCMPAAGVASLVKAALATHHATLLPTLHCDTPHPDLDRTRFSPLAASVPWDAPLRRAAVNAFGFGGINAHVVLEEAPARRSKHHAAPRPGLHMAPVPAPVVAVATPAGRAPVPAADTPVPAAGEAIAPAAAVPARNTGTATSVREPERVLRLTAATPAALARLLDADDSALRARASADSASGTPGAGGAGGTAGSAPGPVRLAVVAPDARRIALARRVVPQGRPWRGRSDVWFAPSPLLGRAGGGRLAFLFPGLDAETASGADEVAAHYGLRPPGPAPAGDVARHGLGVLRVARVLDTALRAEGIHPDGLAGHSVGEWAAMISGGIFAADAADAVLSAFDPDAFRVPGVVFAALGASAAYARQALASHRGVVLSHDNSPGQSMVCGPEPAILALLSEVRADGVICQVLPFRSGFHTPMLAPYLEPLAAGVRETGIHPARTPVWSGTTAGPFPGEPAEVRALFVRHLLEPVRFRQLTESLYGAGFRAFVQVGAGGLTSLVDDTLRGRDHLSVVADHPRNGGLGQLLRVRTALWTEGYEPAPRARTRPAAAPTVRAPEAAPAESTEPPGRGPRTAPAGTGPEEPAAPVPRRSAPVRLQLGGALLSLDRGLRDTLRTELATATAGAAPQPAASAPLARFHDRHPLAAEVDALLSDTAHAVGAVLDAAGPGEHRSTLRVSVETMPYLLDHCFFPQRPGWPEPADRHPVVPATTVVHHLAAAAARRAAPGHQVIAVRDLRLEKWVTALPPEDVTVTARRRPDGQYDVGFGAYARAVVETAPGFPAPPGRGDPAREDETEEPCALPAHRLYTDRWMFHGPAFQGITELTALGPRGVRGTVTVPGAPGALLDNVGQLLGYWLMATHRTRTVLFPVALRELRLYGPEPAPGTRVHCRITVTAVTESTVTCDARLTLDDATVWAEITGWRDRRFAAPDTRRDHGYPERRTLSEAVPEGWCLVRDTWPDLASRDLVMRTHLGHDEREAYARRSPRARGPWLLGRIAAKDAVRHWLWRHGAGDVYPAELRIRNDAAGRPYAEGVHGREVPPLRLSLAHQGRTAAALVRPAGTASAVGIDIEEVTDHPLGAVRTALGARELALLAGRADGDPALWFTRFWAAKEAVAKAEGTGLGGRPWEFEVTDAAPDALTVTVGGRRHRVRCTLITHSDRAHVVAWTVTPPEENLL</sequence>
<keyword evidence="10" id="KW-1185">Reference proteome</keyword>
<dbReference type="Gene3D" id="3.30.70.250">
    <property type="entry name" value="Malonyl-CoA ACP transacylase, ACP-binding"/>
    <property type="match status" value="1"/>
</dbReference>
<keyword evidence="2" id="KW-0597">Phosphoprotein</keyword>
<dbReference type="SUPFAM" id="SSF52151">
    <property type="entry name" value="FabD/lysophospholipase-like"/>
    <property type="match status" value="1"/>
</dbReference>
<dbReference type="InterPro" id="IPR014043">
    <property type="entry name" value="Acyl_transferase_dom"/>
</dbReference>
<feature type="region of interest" description="Disordered" evidence="6">
    <location>
        <begin position="1"/>
        <end position="33"/>
    </location>
</feature>
<dbReference type="InterPro" id="IPR018201">
    <property type="entry name" value="Ketoacyl_synth_AS"/>
</dbReference>
<dbReference type="InterPro" id="IPR042104">
    <property type="entry name" value="PKS_dehydratase_sf"/>
</dbReference>
<dbReference type="Pfam" id="PF02801">
    <property type="entry name" value="Ketoacyl-synt_C"/>
    <property type="match status" value="1"/>
</dbReference>
<dbReference type="PROSITE" id="PS00606">
    <property type="entry name" value="KS3_1"/>
    <property type="match status" value="1"/>
</dbReference>
<dbReference type="SMART" id="SM00827">
    <property type="entry name" value="PKS_AT"/>
    <property type="match status" value="1"/>
</dbReference>
<dbReference type="PANTHER" id="PTHR43775">
    <property type="entry name" value="FATTY ACID SYNTHASE"/>
    <property type="match status" value="1"/>
</dbReference>
<dbReference type="EMBL" id="JANUGQ010000005">
    <property type="protein sequence ID" value="MCS0635747.1"/>
    <property type="molecule type" value="Genomic_DNA"/>
</dbReference>
<feature type="compositionally biased region" description="Low complexity" evidence="6">
    <location>
        <begin position="1"/>
        <end position="32"/>
    </location>
</feature>
<organism evidence="9 10">
    <name type="scientific">Streptomyces pyxinae</name>
    <dbReference type="NCBI Taxonomy" id="2970734"/>
    <lineage>
        <taxon>Bacteria</taxon>
        <taxon>Bacillati</taxon>
        <taxon>Actinomycetota</taxon>
        <taxon>Actinomycetes</taxon>
        <taxon>Kitasatosporales</taxon>
        <taxon>Streptomycetaceae</taxon>
        <taxon>Streptomyces</taxon>
    </lineage>
</organism>
<evidence type="ECO:0000259" key="7">
    <source>
        <dbReference type="PROSITE" id="PS52004"/>
    </source>
</evidence>
<dbReference type="InterPro" id="IPR050091">
    <property type="entry name" value="PKS_NRPS_Biosynth_Enz"/>
</dbReference>
<feature type="domain" description="PKS/mFAS DH" evidence="8">
    <location>
        <begin position="1075"/>
        <end position="1352"/>
    </location>
</feature>
<dbReference type="InterPro" id="IPR008278">
    <property type="entry name" value="4-PPantetheinyl_Trfase_dom"/>
</dbReference>
<dbReference type="InterPro" id="IPR014031">
    <property type="entry name" value="Ketoacyl_synth_C"/>
</dbReference>
<feature type="region of interest" description="Disordered" evidence="6">
    <location>
        <begin position="596"/>
        <end position="618"/>
    </location>
</feature>
<dbReference type="Gene3D" id="3.40.47.10">
    <property type="match status" value="1"/>
</dbReference>
<dbReference type="Gene3D" id="3.40.366.10">
    <property type="entry name" value="Malonyl-Coenzyme A Acyl Carrier Protein, domain 2"/>
    <property type="match status" value="1"/>
</dbReference>
<dbReference type="Pfam" id="PF00109">
    <property type="entry name" value="ketoacyl-synt"/>
    <property type="match status" value="1"/>
</dbReference>
<dbReference type="SUPFAM" id="SSF56214">
    <property type="entry name" value="4'-phosphopantetheinyl transferase"/>
    <property type="match status" value="2"/>
</dbReference>
<gene>
    <name evidence="9" type="ORF">NX801_08735</name>
</gene>
<keyword evidence="1" id="KW-0596">Phosphopantetheine</keyword>
<evidence type="ECO:0000256" key="1">
    <source>
        <dbReference type="ARBA" id="ARBA00022450"/>
    </source>
</evidence>
<evidence type="ECO:0000256" key="6">
    <source>
        <dbReference type="SAM" id="MobiDB-lite"/>
    </source>
</evidence>
<reference evidence="9" key="1">
    <citation type="submission" date="2022-08" db="EMBL/GenBank/DDBJ databases">
        <authorList>
            <person name="Somphong A."/>
            <person name="Phongsopitanun W."/>
        </authorList>
    </citation>
    <scope>NUCLEOTIDE SEQUENCE</scope>
    <source>
        <strain evidence="9">LP05-1</strain>
    </source>
</reference>
<evidence type="ECO:0000256" key="3">
    <source>
        <dbReference type="ARBA" id="ARBA00022679"/>
    </source>
</evidence>
<dbReference type="CDD" id="cd00833">
    <property type="entry name" value="PKS"/>
    <property type="match status" value="1"/>
</dbReference>
<dbReference type="PROSITE" id="PS52004">
    <property type="entry name" value="KS3_2"/>
    <property type="match status" value="1"/>
</dbReference>
<dbReference type="RefSeq" id="WP_258786631.1">
    <property type="nucleotide sequence ID" value="NZ_JANUGQ010000005.1"/>
</dbReference>
<feature type="region of interest" description="C-terminal hotdog fold" evidence="5">
    <location>
        <begin position="1217"/>
        <end position="1352"/>
    </location>
</feature>
<dbReference type="PROSITE" id="PS52019">
    <property type="entry name" value="PKS_MFAS_DH"/>
    <property type="match status" value="1"/>
</dbReference>
<comment type="caution">
    <text evidence="9">The sequence shown here is derived from an EMBL/GenBank/DDBJ whole genome shotgun (WGS) entry which is preliminary data.</text>
</comment>
<dbReference type="SMART" id="SM00825">
    <property type="entry name" value="PKS_KS"/>
    <property type="match status" value="1"/>
</dbReference>
<dbReference type="InterPro" id="IPR020841">
    <property type="entry name" value="PKS_Beta-ketoAc_synthase_dom"/>
</dbReference>
<dbReference type="PANTHER" id="PTHR43775:SF37">
    <property type="entry name" value="SI:DKEY-61P9.11"/>
    <property type="match status" value="1"/>
</dbReference>
<accession>A0ABT2CF85</accession>
<keyword evidence="4" id="KW-0012">Acyltransferase</keyword>
<dbReference type="Gene3D" id="3.90.470.20">
    <property type="entry name" value="4'-phosphopantetheinyl transferase domain"/>
    <property type="match status" value="2"/>
</dbReference>
<dbReference type="Pfam" id="PF16197">
    <property type="entry name" value="KAsynt_C_assoc"/>
    <property type="match status" value="1"/>
</dbReference>
<evidence type="ECO:0000313" key="9">
    <source>
        <dbReference type="EMBL" id="MCS0635747.1"/>
    </source>
</evidence>
<dbReference type="Pfam" id="PF00698">
    <property type="entry name" value="Acyl_transf_1"/>
    <property type="match status" value="1"/>
</dbReference>
<protein>
    <submittedName>
        <fullName evidence="9">Polyketide synthase dehydratase domain-containing protein</fullName>
    </submittedName>
</protein>
<feature type="active site" description="Proton acceptor; for dehydratase activity" evidence="5">
    <location>
        <position position="1107"/>
    </location>
</feature>
<evidence type="ECO:0000313" key="10">
    <source>
        <dbReference type="Proteomes" id="UP001431313"/>
    </source>
</evidence>
<name>A0ABT2CF85_9ACTN</name>
<evidence type="ECO:0000256" key="5">
    <source>
        <dbReference type="PROSITE-ProRule" id="PRU01363"/>
    </source>
</evidence>
<dbReference type="Gene3D" id="3.10.129.110">
    <property type="entry name" value="Polyketide synthase dehydratase"/>
    <property type="match status" value="1"/>
</dbReference>
<evidence type="ECO:0000256" key="4">
    <source>
        <dbReference type="ARBA" id="ARBA00023315"/>
    </source>
</evidence>
<dbReference type="InterPro" id="IPR016035">
    <property type="entry name" value="Acyl_Trfase/lysoPLipase"/>
</dbReference>